<dbReference type="PANTHER" id="PTHR19316:SF18">
    <property type="entry name" value="HSP70-BINDING PROTEIN 1"/>
    <property type="match status" value="1"/>
</dbReference>
<dbReference type="InterPro" id="IPR016024">
    <property type="entry name" value="ARM-type_fold"/>
</dbReference>
<dbReference type="EMBL" id="JAVEPI010000001">
    <property type="protein sequence ID" value="KAK1444731.1"/>
    <property type="molecule type" value="Genomic_DNA"/>
</dbReference>
<dbReference type="InterPro" id="IPR050693">
    <property type="entry name" value="Hsp70_NEF-Inhibitors"/>
</dbReference>
<evidence type="ECO:0000313" key="3">
    <source>
        <dbReference type="Proteomes" id="UP001230268"/>
    </source>
</evidence>
<feature type="coiled-coil region" evidence="1">
    <location>
        <begin position="253"/>
        <end position="283"/>
    </location>
</feature>
<dbReference type="GO" id="GO:0005783">
    <property type="term" value="C:endoplasmic reticulum"/>
    <property type="evidence" value="ECO:0007669"/>
    <property type="project" value="TreeGrafter"/>
</dbReference>
<proteinExistence type="predicted"/>
<sequence length="289" mass="32400">MSLPDWKGLLKWTLNQVPEAPTEVKKPMSKEDIEFLQKAMESVHEHEKEVKDAAKVIIEEALNKGETHSVEEVLEAFETMELFYEEHPGNASSVHKTGMLDALVAHVKQAKKETVSAALSEAAAKGPLMIHLLEMRPMVHNTPVEPKLITTIAAATRHCVEAEKRFVQLGGLLYLVQCTSKVNPKTKEKAALLIYHFVNLEKLNRHDAQRIQMLNTVRNLMPLDVAEKGIQYAEVCINLFASAVLKYPQVINKSDAKKVADQLSQAIENVEQLESAKETLKEVHEALNK</sequence>
<keyword evidence="3" id="KW-1185">Reference proteome</keyword>
<dbReference type="AlphaFoldDB" id="A0AAD8UTJ8"/>
<comment type="caution">
    <text evidence="2">The sequence shown here is derived from an EMBL/GenBank/DDBJ whole genome shotgun (WGS) entry which is preliminary data.</text>
</comment>
<dbReference type="PANTHER" id="PTHR19316">
    <property type="entry name" value="PROTEIN FOLDING REGULATOR"/>
    <property type="match status" value="1"/>
</dbReference>
<dbReference type="GO" id="GO:0000774">
    <property type="term" value="F:adenyl-nucleotide exchange factor activity"/>
    <property type="evidence" value="ECO:0007669"/>
    <property type="project" value="TreeGrafter"/>
</dbReference>
<evidence type="ECO:0000256" key="1">
    <source>
        <dbReference type="SAM" id="Coils"/>
    </source>
</evidence>
<accession>A0AAD8UTJ8</accession>
<evidence type="ECO:0000313" key="2">
    <source>
        <dbReference type="EMBL" id="KAK1444731.1"/>
    </source>
</evidence>
<dbReference type="InterPro" id="IPR011989">
    <property type="entry name" value="ARM-like"/>
</dbReference>
<keyword evidence="1" id="KW-0175">Coiled coil</keyword>
<name>A0AAD8UTJ8_BABGI</name>
<protein>
    <submittedName>
        <fullName evidence="2">Uncharacterized protein</fullName>
    </submittedName>
</protein>
<dbReference type="Gene3D" id="1.25.10.10">
    <property type="entry name" value="Leucine-rich Repeat Variant"/>
    <property type="match status" value="1"/>
</dbReference>
<organism evidence="2 3">
    <name type="scientific">Babesia gibsoni</name>
    <dbReference type="NCBI Taxonomy" id="33632"/>
    <lineage>
        <taxon>Eukaryota</taxon>
        <taxon>Sar</taxon>
        <taxon>Alveolata</taxon>
        <taxon>Apicomplexa</taxon>
        <taxon>Aconoidasida</taxon>
        <taxon>Piroplasmida</taxon>
        <taxon>Babesiidae</taxon>
        <taxon>Babesia</taxon>
    </lineage>
</organism>
<dbReference type="SUPFAM" id="SSF48371">
    <property type="entry name" value="ARM repeat"/>
    <property type="match status" value="1"/>
</dbReference>
<reference evidence="2" key="1">
    <citation type="submission" date="2023-08" db="EMBL/GenBank/DDBJ databases">
        <title>Draft sequence of the Babesia gibsoni genome.</title>
        <authorList>
            <person name="Yamagishi J.Y."/>
            <person name="Xuan X.X."/>
        </authorList>
    </citation>
    <scope>NUCLEOTIDE SEQUENCE</scope>
    <source>
        <strain evidence="2">Azabu</strain>
    </source>
</reference>
<dbReference type="Proteomes" id="UP001230268">
    <property type="component" value="Unassembled WGS sequence"/>
</dbReference>
<gene>
    <name evidence="2" type="ORF">BgAZ_106370</name>
</gene>